<keyword evidence="2" id="KW-0472">Membrane</keyword>
<dbReference type="EMBL" id="BTSY01000003">
    <property type="protein sequence ID" value="GMT19626.1"/>
    <property type="molecule type" value="Genomic_DNA"/>
</dbReference>
<evidence type="ECO:0000313" key="5">
    <source>
        <dbReference type="Proteomes" id="UP001432322"/>
    </source>
</evidence>
<evidence type="ECO:0000256" key="2">
    <source>
        <dbReference type="SAM" id="Phobius"/>
    </source>
</evidence>
<feature type="compositionally biased region" description="Polar residues" evidence="1">
    <location>
        <begin position="372"/>
        <end position="381"/>
    </location>
</feature>
<accession>A0AAV5VLX3</accession>
<feature type="non-terminal residue" evidence="4">
    <location>
        <position position="415"/>
    </location>
</feature>
<dbReference type="Gene3D" id="2.30.30.140">
    <property type="match status" value="1"/>
</dbReference>
<feature type="compositionally biased region" description="Polar residues" evidence="1">
    <location>
        <begin position="388"/>
        <end position="408"/>
    </location>
</feature>
<dbReference type="Pfam" id="PF00567">
    <property type="entry name" value="TUDOR"/>
    <property type="match status" value="1"/>
</dbReference>
<dbReference type="SUPFAM" id="SSF63748">
    <property type="entry name" value="Tudor/PWWP/MBT"/>
    <property type="match status" value="1"/>
</dbReference>
<dbReference type="Proteomes" id="UP001432322">
    <property type="component" value="Unassembled WGS sequence"/>
</dbReference>
<feature type="non-terminal residue" evidence="4">
    <location>
        <position position="1"/>
    </location>
</feature>
<feature type="compositionally biased region" description="Basic residues" evidence="1">
    <location>
        <begin position="246"/>
        <end position="258"/>
    </location>
</feature>
<organism evidence="4 5">
    <name type="scientific">Pristionchus fissidentatus</name>
    <dbReference type="NCBI Taxonomy" id="1538716"/>
    <lineage>
        <taxon>Eukaryota</taxon>
        <taxon>Metazoa</taxon>
        <taxon>Ecdysozoa</taxon>
        <taxon>Nematoda</taxon>
        <taxon>Chromadorea</taxon>
        <taxon>Rhabditida</taxon>
        <taxon>Rhabditina</taxon>
        <taxon>Diplogasteromorpha</taxon>
        <taxon>Diplogasteroidea</taxon>
        <taxon>Neodiplogasteridae</taxon>
        <taxon>Pristionchus</taxon>
    </lineage>
</organism>
<comment type="caution">
    <text evidence="4">The sequence shown here is derived from an EMBL/GenBank/DDBJ whole genome shotgun (WGS) entry which is preliminary data.</text>
</comment>
<feature type="region of interest" description="Disordered" evidence="1">
    <location>
        <begin position="246"/>
        <end position="290"/>
    </location>
</feature>
<proteinExistence type="predicted"/>
<protein>
    <recommendedName>
        <fullName evidence="3">Tudor domain-containing protein</fullName>
    </recommendedName>
</protein>
<dbReference type="AlphaFoldDB" id="A0AAV5VLX3"/>
<name>A0AAV5VLX3_9BILA</name>
<keyword evidence="5" id="KW-1185">Reference proteome</keyword>
<keyword evidence="2" id="KW-0812">Transmembrane</keyword>
<dbReference type="InterPro" id="IPR002999">
    <property type="entry name" value="Tudor"/>
</dbReference>
<feature type="transmembrane region" description="Helical" evidence="2">
    <location>
        <begin position="212"/>
        <end position="236"/>
    </location>
</feature>
<gene>
    <name evidence="4" type="ORF">PFISCL1PPCAC_10923</name>
</gene>
<feature type="region of interest" description="Disordered" evidence="1">
    <location>
        <begin position="349"/>
        <end position="415"/>
    </location>
</feature>
<evidence type="ECO:0000313" key="4">
    <source>
        <dbReference type="EMBL" id="GMT19626.1"/>
    </source>
</evidence>
<sequence>DGVIMSYNGHDQFFYVRFEDKSAILADEINKMDPEPWKTSDKKLAIYITDMDKKMNRVLIGKEIGDKGDMYEIFLIDTGGTKEAHRDHLFKMPNSLKKIPPQAVPVTFPPFSSKDLLETTTCFEHIRVTVKLEKRTNQHSNAFRAKDISIFPASDGNPQPLVPALKERVSFKKWSVSRRDELVCCFNDYGGCSDTPQPKVDHKESRGLDHTLLTVIIIGSVVCAIVIVTFLAMYLYKRFGHVISERHRRHHHGHRRHRDNSDGGSTSKSSQIKEVEKPPAAPTPVPDNENVLTRLPQYNIVNQSPHHTQVNRTINPLVMENSGSPNRAATPLKTVEISTQTALVVSNPVSKSAETFHDDSDIASNRAEPSDSRQSAGSSPALSEATLRASTKSSLQSAPKSQTQSIASSFEIGRV</sequence>
<keyword evidence="2" id="KW-1133">Transmembrane helix</keyword>
<reference evidence="4" key="1">
    <citation type="submission" date="2023-10" db="EMBL/GenBank/DDBJ databases">
        <title>Genome assembly of Pristionchus species.</title>
        <authorList>
            <person name="Yoshida K."/>
            <person name="Sommer R.J."/>
        </authorList>
    </citation>
    <scope>NUCLEOTIDE SEQUENCE</scope>
    <source>
        <strain evidence="4">RS5133</strain>
    </source>
</reference>
<evidence type="ECO:0000256" key="1">
    <source>
        <dbReference type="SAM" id="MobiDB-lite"/>
    </source>
</evidence>
<feature type="domain" description="Tudor" evidence="3">
    <location>
        <begin position="26"/>
        <end position="107"/>
    </location>
</feature>
<evidence type="ECO:0000259" key="3">
    <source>
        <dbReference type="Pfam" id="PF00567"/>
    </source>
</evidence>